<dbReference type="Pfam" id="PF00990">
    <property type="entry name" value="GGDEF"/>
    <property type="match status" value="2"/>
</dbReference>
<feature type="transmembrane region" description="Helical" evidence="2">
    <location>
        <begin position="114"/>
        <end position="135"/>
    </location>
</feature>
<keyword evidence="5" id="KW-1185">Reference proteome</keyword>
<dbReference type="GO" id="GO:1902201">
    <property type="term" value="P:negative regulation of bacterial-type flagellum-dependent cell motility"/>
    <property type="evidence" value="ECO:0007669"/>
    <property type="project" value="TreeGrafter"/>
</dbReference>
<feature type="region of interest" description="Disordered" evidence="1">
    <location>
        <begin position="300"/>
        <end position="365"/>
    </location>
</feature>
<accession>A0A7K1FEW7</accession>
<dbReference type="InterPro" id="IPR043128">
    <property type="entry name" value="Rev_trsase/Diguanyl_cyclase"/>
</dbReference>
<dbReference type="PANTHER" id="PTHR45138:SF9">
    <property type="entry name" value="DIGUANYLATE CYCLASE DGCM-RELATED"/>
    <property type="match status" value="1"/>
</dbReference>
<organism evidence="4 5">
    <name type="scientific">Nakamurella alba</name>
    <dbReference type="NCBI Taxonomy" id="2665158"/>
    <lineage>
        <taxon>Bacteria</taxon>
        <taxon>Bacillati</taxon>
        <taxon>Actinomycetota</taxon>
        <taxon>Actinomycetes</taxon>
        <taxon>Nakamurellales</taxon>
        <taxon>Nakamurellaceae</taxon>
        <taxon>Nakamurella</taxon>
    </lineage>
</organism>
<dbReference type="PANTHER" id="PTHR45138">
    <property type="entry name" value="REGULATORY COMPONENTS OF SENSORY TRANSDUCTION SYSTEM"/>
    <property type="match status" value="1"/>
</dbReference>
<comment type="caution">
    <text evidence="4">The sequence shown here is derived from an EMBL/GenBank/DDBJ whole genome shotgun (WGS) entry which is preliminary data.</text>
</comment>
<feature type="domain" description="GGDEF" evidence="3">
    <location>
        <begin position="180"/>
        <end position="302"/>
    </location>
</feature>
<dbReference type="RefSeq" id="WP_154766667.1">
    <property type="nucleotide sequence ID" value="NZ_WLYK01000001.1"/>
</dbReference>
<dbReference type="Proteomes" id="UP000460221">
    <property type="component" value="Unassembled WGS sequence"/>
</dbReference>
<feature type="transmembrane region" description="Helical" evidence="2">
    <location>
        <begin position="371"/>
        <end position="390"/>
    </location>
</feature>
<dbReference type="InterPro" id="IPR029787">
    <property type="entry name" value="Nucleotide_cyclase"/>
</dbReference>
<dbReference type="CDD" id="cd01949">
    <property type="entry name" value="GGDEF"/>
    <property type="match status" value="2"/>
</dbReference>
<keyword evidence="2" id="KW-0812">Transmembrane</keyword>
<dbReference type="NCBIfam" id="TIGR00254">
    <property type="entry name" value="GGDEF"/>
    <property type="match status" value="2"/>
</dbReference>
<dbReference type="GO" id="GO:0043709">
    <property type="term" value="P:cell adhesion involved in single-species biofilm formation"/>
    <property type="evidence" value="ECO:0007669"/>
    <property type="project" value="TreeGrafter"/>
</dbReference>
<name>A0A7K1FEW7_9ACTN</name>
<evidence type="ECO:0000313" key="5">
    <source>
        <dbReference type="Proteomes" id="UP000460221"/>
    </source>
</evidence>
<dbReference type="SMART" id="SM00267">
    <property type="entry name" value="GGDEF"/>
    <property type="match status" value="2"/>
</dbReference>
<dbReference type="SUPFAM" id="SSF55073">
    <property type="entry name" value="Nucleotide cyclase"/>
    <property type="match status" value="2"/>
</dbReference>
<dbReference type="GO" id="GO:0052621">
    <property type="term" value="F:diguanylate cyclase activity"/>
    <property type="evidence" value="ECO:0007669"/>
    <property type="project" value="TreeGrafter"/>
</dbReference>
<keyword evidence="2" id="KW-1133">Transmembrane helix</keyword>
<dbReference type="InterPro" id="IPR000160">
    <property type="entry name" value="GGDEF_dom"/>
</dbReference>
<protein>
    <submittedName>
        <fullName evidence="4">Diguanylate cyclase</fullName>
    </submittedName>
</protein>
<evidence type="ECO:0000256" key="1">
    <source>
        <dbReference type="SAM" id="MobiDB-lite"/>
    </source>
</evidence>
<dbReference type="PROSITE" id="PS50887">
    <property type="entry name" value="GGDEF"/>
    <property type="match status" value="2"/>
</dbReference>
<keyword evidence="2" id="KW-0472">Membrane</keyword>
<feature type="domain" description="GGDEF" evidence="3">
    <location>
        <begin position="561"/>
        <end position="679"/>
    </location>
</feature>
<reference evidence="4 5" key="1">
    <citation type="submission" date="2019-11" db="EMBL/GenBank/DDBJ databases">
        <authorList>
            <person name="Jiang L.-Q."/>
        </authorList>
    </citation>
    <scope>NUCLEOTIDE SEQUENCE [LARGE SCALE GENOMIC DNA]</scope>
    <source>
        <strain evidence="4 5">YIM 132087</strain>
    </source>
</reference>
<gene>
    <name evidence="4" type="ORF">GIS00_01595</name>
</gene>
<evidence type="ECO:0000313" key="4">
    <source>
        <dbReference type="EMBL" id="MTD12638.1"/>
    </source>
</evidence>
<dbReference type="InterPro" id="IPR050469">
    <property type="entry name" value="Diguanylate_Cyclase"/>
</dbReference>
<dbReference type="EMBL" id="WLYK01000001">
    <property type="protein sequence ID" value="MTD12638.1"/>
    <property type="molecule type" value="Genomic_DNA"/>
</dbReference>
<feature type="transmembrane region" description="Helical" evidence="2">
    <location>
        <begin position="499"/>
        <end position="519"/>
    </location>
</feature>
<dbReference type="AlphaFoldDB" id="A0A7K1FEW7"/>
<proteinExistence type="predicted"/>
<feature type="transmembrane region" description="Helical" evidence="2">
    <location>
        <begin position="476"/>
        <end position="493"/>
    </location>
</feature>
<sequence length="685" mass="71099">MGRRPAGAALLHRIRPVVLRRSLAASTAPTAVYSRPFRRTGAVTLLVLLDLLPLICAFLTRQTLSPVGWSVLWVLPTVVAAAAHRRLFVIQAALAVLATATTCVLGAARHGATAISASIAFATVAGAVVGAAVIARRLSRDTEVGLAALRTAARTDRLTGALNRRGLEEAFLRLADRSDGSVALIAVDLDGLKSINDRHGHAAGDRAIVETVTRMRGAVGPDGLVARIGGDEMIAVVAGATAPFATVSAALAETPPLAASVGAATATDCSSLMDLHALIVAADADLYRIKSERRGRVEAASAGAARASTGAPTEPGGTPFTAGDAAAPAPSAPAGTDHSRPDAQEIGEPDPVPGTTEPLPPRHVTPLGDRVRYAGLAAWFGAIGIVGTLVRPDGQVQGTSPVVIGVALLFDALLVGFLLRPGPVRTTITPAVWVSLVILSLISATRETTADASVGTAIWVLPVLLIARYLGPRTNIAIYAYLVLLQIGVDIVRPPTQSMIVVLHLVQAAAVIATGAWFGRLCRSDARSRRILAELAVTDPLTGMSNRRGLDATVSGWDPSAPVDVMILDVDNFKLVNDRNGHHGGDRCLAGLALILRRSVPPGAVIARVGGDEFVVVSREPLPDGLMTEVAVDLDALPAPITVSHGVAHGRAGDLWDLVLLADSGLMAGRRRTRPVVDEVLPEPH</sequence>
<feature type="transmembrane region" description="Helical" evidence="2">
    <location>
        <begin position="402"/>
        <end position="419"/>
    </location>
</feature>
<evidence type="ECO:0000256" key="2">
    <source>
        <dbReference type="SAM" id="Phobius"/>
    </source>
</evidence>
<feature type="compositionally biased region" description="Low complexity" evidence="1">
    <location>
        <begin position="300"/>
        <end position="336"/>
    </location>
</feature>
<dbReference type="Gene3D" id="3.30.70.270">
    <property type="match status" value="2"/>
</dbReference>
<evidence type="ECO:0000259" key="3">
    <source>
        <dbReference type="PROSITE" id="PS50887"/>
    </source>
</evidence>
<feature type="transmembrane region" description="Helical" evidence="2">
    <location>
        <begin position="88"/>
        <end position="108"/>
    </location>
</feature>
<feature type="transmembrane region" description="Helical" evidence="2">
    <location>
        <begin position="450"/>
        <end position="469"/>
    </location>
</feature>
<feature type="transmembrane region" description="Helical" evidence="2">
    <location>
        <begin position="426"/>
        <end position="444"/>
    </location>
</feature>
<dbReference type="GO" id="GO:0005886">
    <property type="term" value="C:plasma membrane"/>
    <property type="evidence" value="ECO:0007669"/>
    <property type="project" value="TreeGrafter"/>
</dbReference>